<evidence type="ECO:0000256" key="4">
    <source>
        <dbReference type="ARBA" id="ARBA00022827"/>
    </source>
</evidence>
<dbReference type="PANTHER" id="PTHR43884:SF20">
    <property type="entry name" value="ACYL-COA DEHYDROGENASE FADE28"/>
    <property type="match status" value="1"/>
</dbReference>
<comment type="cofactor">
    <cofactor evidence="1">
        <name>FAD</name>
        <dbReference type="ChEBI" id="CHEBI:57692"/>
    </cofactor>
</comment>
<proteinExistence type="inferred from homology"/>
<dbReference type="Pfam" id="PF00441">
    <property type="entry name" value="Acyl-CoA_dh_1"/>
    <property type="match status" value="1"/>
</dbReference>
<evidence type="ECO:0000256" key="5">
    <source>
        <dbReference type="ARBA" id="ARBA00023002"/>
    </source>
</evidence>
<evidence type="ECO:0000256" key="2">
    <source>
        <dbReference type="ARBA" id="ARBA00009347"/>
    </source>
</evidence>
<comment type="similarity">
    <text evidence="2">Belongs to the acyl-CoA dehydrogenase family.</text>
</comment>
<dbReference type="EMBL" id="LN868939">
    <property type="protein sequence ID" value="CRY80298.1"/>
    <property type="molecule type" value="Genomic_DNA"/>
</dbReference>
<reference evidence="9" key="1">
    <citation type="submission" date="2015-03" db="EMBL/GenBank/DDBJ databases">
        <authorList>
            <consortium name="Pathogen Informatics"/>
        </authorList>
    </citation>
    <scope>NUCLEOTIDE SEQUENCE [LARGE SCALE GENOMIC DNA]</scope>
    <source>
        <strain evidence="9">NCTC11134</strain>
        <plasmid evidence="9">2</plasmid>
    </source>
</reference>
<evidence type="ECO:0000256" key="1">
    <source>
        <dbReference type="ARBA" id="ARBA00001974"/>
    </source>
</evidence>
<keyword evidence="8" id="KW-0614">Plasmid</keyword>
<dbReference type="GO" id="GO:0050660">
    <property type="term" value="F:flavin adenine dinucleotide binding"/>
    <property type="evidence" value="ECO:0007669"/>
    <property type="project" value="InterPro"/>
</dbReference>
<keyword evidence="3" id="KW-0285">Flavoprotein</keyword>
<dbReference type="InterPro" id="IPR009075">
    <property type="entry name" value="AcylCo_DH/oxidase_C"/>
</dbReference>
<gene>
    <name evidence="8" type="primary">bbsG_6</name>
    <name evidence="8" type="ORF">ERS450000_03788</name>
</gene>
<evidence type="ECO:0000313" key="8">
    <source>
        <dbReference type="EMBL" id="CRY80298.1"/>
    </source>
</evidence>
<dbReference type="RefSeq" id="WP_060593718.1">
    <property type="nucleotide sequence ID" value="NZ_CAACYE020000001.1"/>
</dbReference>
<dbReference type="InterPro" id="IPR009100">
    <property type="entry name" value="AcylCoA_DH/oxidase_NM_dom_sf"/>
</dbReference>
<dbReference type="Gene3D" id="2.40.110.10">
    <property type="entry name" value="Butyryl-CoA Dehydrogenase, subunit A, domain 2"/>
    <property type="match status" value="1"/>
</dbReference>
<evidence type="ECO:0000259" key="7">
    <source>
        <dbReference type="Pfam" id="PF02771"/>
    </source>
</evidence>
<protein>
    <submittedName>
        <fullName evidence="8">(R)-benzylsuccinyl-CoA dehydrogenase</fullName>
        <ecNumber evidence="8">1.3.8.3</ecNumber>
    </submittedName>
</protein>
<sequence>MDFTRDEGQDAVAEVVVGLLEREPARDMGLWPSLVETGLLGLALPERFGGDGMGQAEISVLLTELATDAVAVPALPTLGFGLLPLLPVLPDAVAEVVYPEVGKGAVLTAALSEPGRPFTTSPKTTAVADGAVVRVSGHKIAVPYAEEARWLLIPTDAGIALVDGDAEGLTRTASPASGGLPECTVRLADVAIPAERLLPGDLADLHRYAVSAIGSVADGLLKGALTLTAEHLRTRRQFGRPLAEFQAVAQEVADLYVVSRTLHAVAVSASWALAQEEGDADHRARVDDDLDVLAYTVAAELPAAMQKCHHLHGGLGVDITHPMHRYYSQAKDLARWLGGESLRLDRLGARCSSI</sequence>
<dbReference type="InterPro" id="IPR013786">
    <property type="entry name" value="AcylCoA_DH/ox_N"/>
</dbReference>
<keyword evidence="4" id="KW-0274">FAD</keyword>
<dbReference type="SUPFAM" id="SSF56645">
    <property type="entry name" value="Acyl-CoA dehydrogenase NM domain-like"/>
    <property type="match status" value="1"/>
</dbReference>
<dbReference type="KEGG" id="nfr:ERS450000_03788"/>
<dbReference type="SUPFAM" id="SSF47203">
    <property type="entry name" value="Acyl-CoA dehydrogenase C-terminal domain-like"/>
    <property type="match status" value="1"/>
</dbReference>
<dbReference type="InterPro" id="IPR046373">
    <property type="entry name" value="Acyl-CoA_Oxase/DH_mid-dom_sf"/>
</dbReference>
<evidence type="ECO:0000313" key="9">
    <source>
        <dbReference type="Proteomes" id="UP000057820"/>
    </source>
</evidence>
<dbReference type="InterPro" id="IPR036250">
    <property type="entry name" value="AcylCo_DH-like_C"/>
</dbReference>
<dbReference type="Pfam" id="PF02771">
    <property type="entry name" value="Acyl-CoA_dh_N"/>
    <property type="match status" value="1"/>
</dbReference>
<dbReference type="Gene3D" id="1.20.140.10">
    <property type="entry name" value="Butyryl-CoA Dehydrogenase, subunit A, domain 3"/>
    <property type="match status" value="1"/>
</dbReference>
<dbReference type="GO" id="GO:0003995">
    <property type="term" value="F:acyl-CoA dehydrogenase activity"/>
    <property type="evidence" value="ECO:0007669"/>
    <property type="project" value="TreeGrafter"/>
</dbReference>
<name>A0A0H5NYB1_NOCFR</name>
<accession>A0A0H5NYB1</accession>
<dbReference type="Proteomes" id="UP000057820">
    <property type="component" value="Plasmid 2"/>
</dbReference>
<dbReference type="InterPro" id="IPR037069">
    <property type="entry name" value="AcylCoA_DH/ox_N_sf"/>
</dbReference>
<dbReference type="PANTHER" id="PTHR43884">
    <property type="entry name" value="ACYL-COA DEHYDROGENASE"/>
    <property type="match status" value="1"/>
</dbReference>
<evidence type="ECO:0000256" key="3">
    <source>
        <dbReference type="ARBA" id="ARBA00022630"/>
    </source>
</evidence>
<dbReference type="GO" id="GO:0033734">
    <property type="term" value="F:(R)-benzylsuccinyl-CoA dehydrogenase activity"/>
    <property type="evidence" value="ECO:0007669"/>
    <property type="project" value="UniProtKB-EC"/>
</dbReference>
<feature type="domain" description="Acyl-CoA dehydrogenase/oxidase C-terminal" evidence="6">
    <location>
        <begin position="214"/>
        <end position="340"/>
    </location>
</feature>
<feature type="domain" description="Acyl-CoA dehydrogenase/oxidase N-terminal" evidence="7">
    <location>
        <begin position="21"/>
        <end position="75"/>
    </location>
</feature>
<dbReference type="AlphaFoldDB" id="A0A0H5NYB1"/>
<keyword evidence="5 8" id="KW-0560">Oxidoreductase</keyword>
<evidence type="ECO:0000259" key="6">
    <source>
        <dbReference type="Pfam" id="PF00441"/>
    </source>
</evidence>
<dbReference type="EC" id="1.3.8.3" evidence="8"/>
<dbReference type="Gene3D" id="1.10.540.10">
    <property type="entry name" value="Acyl-CoA dehydrogenase/oxidase, N-terminal domain"/>
    <property type="match status" value="1"/>
</dbReference>
<organism evidence="8 9">
    <name type="scientific">Nocardia farcinica</name>
    <dbReference type="NCBI Taxonomy" id="37329"/>
    <lineage>
        <taxon>Bacteria</taxon>
        <taxon>Bacillati</taxon>
        <taxon>Actinomycetota</taxon>
        <taxon>Actinomycetes</taxon>
        <taxon>Mycobacteriales</taxon>
        <taxon>Nocardiaceae</taxon>
        <taxon>Nocardia</taxon>
    </lineage>
</organism>
<geneLocation type="plasmid" evidence="8">
    <name>2</name>
</geneLocation>